<dbReference type="NCBIfam" id="TIGR00756">
    <property type="entry name" value="PPR"/>
    <property type="match status" value="11"/>
</dbReference>
<comment type="caution">
    <text evidence="3">The sequence shown here is derived from an EMBL/GenBank/DDBJ whole genome shotgun (WGS) entry which is preliminary data.</text>
</comment>
<dbReference type="PANTHER" id="PTHR47934:SF6">
    <property type="entry name" value="MITOCHONDRIAL GROUP I INTRON SPLICING FACTOR CCM1-RELATED"/>
    <property type="match status" value="1"/>
</dbReference>
<feature type="repeat" description="PPR" evidence="2">
    <location>
        <begin position="536"/>
        <end position="570"/>
    </location>
</feature>
<dbReference type="InterPro" id="IPR002885">
    <property type="entry name" value="PPR_rpt"/>
</dbReference>
<dbReference type="PROSITE" id="PS51375">
    <property type="entry name" value="PPR"/>
    <property type="match status" value="11"/>
</dbReference>
<dbReference type="GO" id="GO:0006396">
    <property type="term" value="P:RNA processing"/>
    <property type="evidence" value="ECO:0007669"/>
    <property type="project" value="TreeGrafter"/>
</dbReference>
<dbReference type="GO" id="GO:0005739">
    <property type="term" value="C:mitochondrion"/>
    <property type="evidence" value="ECO:0007669"/>
    <property type="project" value="TreeGrafter"/>
</dbReference>
<feature type="repeat" description="PPR" evidence="2">
    <location>
        <begin position="466"/>
        <end position="500"/>
    </location>
</feature>
<accession>A0A8T1ZTV5</accession>
<feature type="repeat" description="PPR" evidence="2">
    <location>
        <begin position="395"/>
        <end position="429"/>
    </location>
</feature>
<dbReference type="EMBL" id="JAEFBK010000010">
    <property type="protein sequence ID" value="KAG7561671.1"/>
    <property type="molecule type" value="Genomic_DNA"/>
</dbReference>
<organism evidence="3 4">
    <name type="scientific">Arabidopsis thaliana x Arabidopsis arenosa</name>
    <dbReference type="NCBI Taxonomy" id="1240361"/>
    <lineage>
        <taxon>Eukaryota</taxon>
        <taxon>Viridiplantae</taxon>
        <taxon>Streptophyta</taxon>
        <taxon>Embryophyta</taxon>
        <taxon>Tracheophyta</taxon>
        <taxon>Spermatophyta</taxon>
        <taxon>Magnoliopsida</taxon>
        <taxon>eudicotyledons</taxon>
        <taxon>Gunneridae</taxon>
        <taxon>Pentapetalae</taxon>
        <taxon>rosids</taxon>
        <taxon>malvids</taxon>
        <taxon>Brassicales</taxon>
        <taxon>Brassicaceae</taxon>
        <taxon>Camelineae</taxon>
        <taxon>Arabidopsis</taxon>
    </lineage>
</organism>
<evidence type="ECO:0000313" key="4">
    <source>
        <dbReference type="Proteomes" id="UP000694240"/>
    </source>
</evidence>
<evidence type="ECO:0000256" key="2">
    <source>
        <dbReference type="PROSITE-ProRule" id="PRU00708"/>
    </source>
</evidence>
<evidence type="ECO:0000256" key="1">
    <source>
        <dbReference type="ARBA" id="ARBA00007626"/>
    </source>
</evidence>
<protein>
    <submittedName>
        <fullName evidence="3">Pentatricopeptide repeat</fullName>
    </submittedName>
</protein>
<feature type="repeat" description="PPR" evidence="2">
    <location>
        <begin position="677"/>
        <end position="711"/>
    </location>
</feature>
<feature type="repeat" description="PPR" evidence="2">
    <location>
        <begin position="431"/>
        <end position="465"/>
    </location>
</feature>
<feature type="repeat" description="PPR" evidence="2">
    <location>
        <begin position="571"/>
        <end position="605"/>
    </location>
</feature>
<dbReference type="AlphaFoldDB" id="A0A8T1ZTV5"/>
<sequence>MGPTSYSLNPPVVSLIPGGRLFQTLTMSIVISISRRRNSYILLNHFRLLRRFSDEVDPRPEIKSESQEFVVVKFLKNLQKTPQHDWASSESLSSLLVSSSSHSPLVFSQITRRLGSYSLAISFFEYLDSKSQSLKRREESLSLALQSVIEFAGSEPDSRDKLLRLYEIAKEKNIPLTVVSTKLLIRWFGRMGMVNQSVLIYERLDSNMKNSQVRNVVIDVLLSNGLVDDAFKVLDEMLQKESVFPPNRITADIVLHEVWKGRLLTEEKIIGLISRFSSHGVSPNPVWLTRFISSLCKNARTNVAWDILSDLMENKAPLEAPPFNALLSCLGRNMNIGRMNALVLKMDEMKIRPDVVTLGILINTLCKSRRVDEALEVFEQMCGKRTGDGNVIKADSIHFNTLIDGLCKVGRLKEAEELLERMKMEERCVPNIVTYNCLIDGYCRAGKLETAKEVVSRMKGDGIKPNVVTVNTIVGGMCRHHGLNMAVLFFIDMEKEGVKGNVITYMTLIHACCSVSNIEKAMYWYEKMLEAGCSPDAKIYYALISGLCQVRRDHDAIRVVENLKEGGFSLDLLAYNMLIGLFCDKNNAEKVYEMLTDMEKEGMKPDSITYNTLISFFGKHKDFESVERMMEQMREDGLDPTVATYGAVIEAYCSVGELDEALKLFKDMGLRSKVNPNTVIYNILINAFSKLGNFGQALSLKEEMKMKMVRPNVETYNALFKCLKEKNQAETLLKLMDEMVEQSCEPNQITMEILMERLSGSDELVKLRKFMQGYPVASPTEKASPFDVFSLG</sequence>
<feature type="repeat" description="PPR" evidence="2">
    <location>
        <begin position="641"/>
        <end position="676"/>
    </location>
</feature>
<dbReference type="Pfam" id="PF12854">
    <property type="entry name" value="PPR_1"/>
    <property type="match status" value="3"/>
</dbReference>
<feature type="repeat" description="PPR" evidence="2">
    <location>
        <begin position="501"/>
        <end position="535"/>
    </location>
</feature>
<dbReference type="InterPro" id="IPR051114">
    <property type="entry name" value="Mito_RNA_Proc_CCM1"/>
</dbReference>
<name>A0A8T1ZTV5_9BRAS</name>
<dbReference type="Pfam" id="PF13041">
    <property type="entry name" value="PPR_2"/>
    <property type="match status" value="4"/>
</dbReference>
<dbReference type="GO" id="GO:0003729">
    <property type="term" value="F:mRNA binding"/>
    <property type="evidence" value="ECO:0007669"/>
    <property type="project" value="TreeGrafter"/>
</dbReference>
<gene>
    <name evidence="3" type="ORF">ISN45_Aa05g030600</name>
</gene>
<feature type="repeat" description="PPR" evidence="2">
    <location>
        <begin position="354"/>
        <end position="384"/>
    </location>
</feature>
<dbReference type="Pfam" id="PF01535">
    <property type="entry name" value="PPR"/>
    <property type="match status" value="1"/>
</dbReference>
<feature type="repeat" description="PPR" evidence="2">
    <location>
        <begin position="606"/>
        <end position="640"/>
    </location>
</feature>
<feature type="repeat" description="PPR" evidence="2">
    <location>
        <begin position="712"/>
        <end position="746"/>
    </location>
</feature>
<evidence type="ECO:0000313" key="3">
    <source>
        <dbReference type="EMBL" id="KAG7561671.1"/>
    </source>
</evidence>
<dbReference type="Proteomes" id="UP000694240">
    <property type="component" value="Chromosome 10"/>
</dbReference>
<dbReference type="GO" id="GO:0007005">
    <property type="term" value="P:mitochondrion organization"/>
    <property type="evidence" value="ECO:0007669"/>
    <property type="project" value="TreeGrafter"/>
</dbReference>
<proteinExistence type="inferred from homology"/>
<comment type="similarity">
    <text evidence="1">Belongs to the PPR family. P subfamily.</text>
</comment>
<reference evidence="3 4" key="1">
    <citation type="submission" date="2020-12" db="EMBL/GenBank/DDBJ databases">
        <title>Concerted genomic and epigenomic changes stabilize Arabidopsis allopolyploids.</title>
        <authorList>
            <person name="Chen Z."/>
        </authorList>
    </citation>
    <scope>NUCLEOTIDE SEQUENCE [LARGE SCALE GENOMIC DNA]</scope>
    <source>
        <strain evidence="3">Allo738</strain>
        <tissue evidence="3">Leaf</tissue>
    </source>
</reference>
<dbReference type="PANTHER" id="PTHR47934">
    <property type="entry name" value="PENTATRICOPEPTIDE REPEAT-CONTAINING PROTEIN PET309, MITOCHONDRIAL"/>
    <property type="match status" value="1"/>
</dbReference>
<keyword evidence="4" id="KW-1185">Reference proteome</keyword>